<accession>A0ABR8CGF1</accession>
<gene>
    <name evidence="3" type="ORF">H6G05_23950</name>
</gene>
<evidence type="ECO:0000256" key="2">
    <source>
        <dbReference type="ARBA" id="ARBA00022649"/>
    </source>
</evidence>
<keyword evidence="4" id="KW-1185">Reference proteome</keyword>
<dbReference type="Pfam" id="PF05016">
    <property type="entry name" value="ParE_toxin"/>
    <property type="match status" value="1"/>
</dbReference>
<sequence length="96" mass="11248">MFLEFDPNAQLELEAATSYYDSINRKLSQAFIDAVERTLNRIAQFPNAWTPMIADARRCHIDGFPYGIVYRVCGDRIQILAVMHLQRKPHYWTDKN</sequence>
<reference evidence="3 4" key="1">
    <citation type="journal article" date="2020" name="ISME J.">
        <title>Comparative genomics reveals insights into cyanobacterial evolution and habitat adaptation.</title>
        <authorList>
            <person name="Chen M.Y."/>
            <person name="Teng W.K."/>
            <person name="Zhao L."/>
            <person name="Hu C.X."/>
            <person name="Zhou Y.K."/>
            <person name="Han B.P."/>
            <person name="Song L.R."/>
            <person name="Shu W.S."/>
        </authorList>
    </citation>
    <scope>NUCLEOTIDE SEQUENCE [LARGE SCALE GENOMIC DNA]</scope>
    <source>
        <strain evidence="3 4">FACHB-1050</strain>
    </source>
</reference>
<dbReference type="InterPro" id="IPR035093">
    <property type="entry name" value="RelE/ParE_toxin_dom_sf"/>
</dbReference>
<dbReference type="Proteomes" id="UP000618445">
    <property type="component" value="Unassembled WGS sequence"/>
</dbReference>
<comment type="similarity">
    <text evidence="1">Belongs to the RelE toxin family.</text>
</comment>
<organism evidence="3 4">
    <name type="scientific">Phormidium tenue FACHB-1050</name>
    <dbReference type="NCBI Taxonomy" id="2692857"/>
    <lineage>
        <taxon>Bacteria</taxon>
        <taxon>Bacillati</taxon>
        <taxon>Cyanobacteriota</taxon>
        <taxon>Cyanophyceae</taxon>
        <taxon>Oscillatoriophycideae</taxon>
        <taxon>Oscillatoriales</taxon>
        <taxon>Oscillatoriaceae</taxon>
        <taxon>Phormidium</taxon>
    </lineage>
</organism>
<evidence type="ECO:0000313" key="4">
    <source>
        <dbReference type="Proteomes" id="UP000618445"/>
    </source>
</evidence>
<name>A0ABR8CGF1_9CYAN</name>
<dbReference type="Gene3D" id="3.30.2310.20">
    <property type="entry name" value="RelE-like"/>
    <property type="match status" value="1"/>
</dbReference>
<dbReference type="InterPro" id="IPR051803">
    <property type="entry name" value="TA_system_RelE-like_toxin"/>
</dbReference>
<dbReference type="RefSeq" id="WP_190582322.1">
    <property type="nucleotide sequence ID" value="NZ_CAWPQU010000068.1"/>
</dbReference>
<keyword evidence="2" id="KW-1277">Toxin-antitoxin system</keyword>
<dbReference type="PANTHER" id="PTHR33755">
    <property type="entry name" value="TOXIN PARE1-RELATED"/>
    <property type="match status" value="1"/>
</dbReference>
<dbReference type="EMBL" id="JACJQY010000070">
    <property type="protein sequence ID" value="MBD2319878.1"/>
    <property type="molecule type" value="Genomic_DNA"/>
</dbReference>
<proteinExistence type="inferred from homology"/>
<comment type="caution">
    <text evidence="3">The sequence shown here is derived from an EMBL/GenBank/DDBJ whole genome shotgun (WGS) entry which is preliminary data.</text>
</comment>
<evidence type="ECO:0000313" key="3">
    <source>
        <dbReference type="EMBL" id="MBD2319878.1"/>
    </source>
</evidence>
<dbReference type="InterPro" id="IPR007712">
    <property type="entry name" value="RelE/ParE_toxin"/>
</dbReference>
<protein>
    <submittedName>
        <fullName evidence="3">Type II toxin-antitoxin system RelE/ParE family toxin</fullName>
    </submittedName>
</protein>
<dbReference type="PANTHER" id="PTHR33755:SF8">
    <property type="entry name" value="TOXIN PARE2"/>
    <property type="match status" value="1"/>
</dbReference>
<evidence type="ECO:0000256" key="1">
    <source>
        <dbReference type="ARBA" id="ARBA00006226"/>
    </source>
</evidence>